<dbReference type="AlphaFoldDB" id="A0A099W9X9"/>
<dbReference type="RefSeq" id="WP_036085313.1">
    <property type="nucleotide sequence ID" value="NZ_CBCSHQ010000014.1"/>
</dbReference>
<evidence type="ECO:0000256" key="1">
    <source>
        <dbReference type="SAM" id="Phobius"/>
    </source>
</evidence>
<name>A0A099W9X9_9LIST</name>
<dbReference type="EMBL" id="JNFA01000019">
    <property type="protein sequence ID" value="KGL41506.1"/>
    <property type="molecule type" value="Genomic_DNA"/>
</dbReference>
<protein>
    <submittedName>
        <fullName evidence="2">Uncharacterized protein</fullName>
    </submittedName>
</protein>
<dbReference type="STRING" id="1552123.EP57_06605"/>
<keyword evidence="1" id="KW-0472">Membrane</keyword>
<accession>A0A099W9X9</accession>
<comment type="caution">
    <text evidence="2">The sequence shown here is derived from an EMBL/GenBank/DDBJ whole genome shotgun (WGS) entry which is preliminary data.</text>
</comment>
<keyword evidence="1" id="KW-0812">Transmembrane</keyword>
<reference evidence="2 3" key="1">
    <citation type="submission" date="2014-05" db="EMBL/GenBank/DDBJ databases">
        <title>Novel Listeriaceae from food processing environments.</title>
        <authorList>
            <person name="den Bakker H.C."/>
        </authorList>
    </citation>
    <scope>NUCLEOTIDE SEQUENCE [LARGE SCALE GENOMIC DNA]</scope>
    <source>
        <strain evidence="2 3">FSL A5-0281</strain>
    </source>
</reference>
<dbReference type="Proteomes" id="UP000029844">
    <property type="component" value="Unassembled WGS sequence"/>
</dbReference>
<feature type="transmembrane region" description="Helical" evidence="1">
    <location>
        <begin position="86"/>
        <end position="106"/>
    </location>
</feature>
<evidence type="ECO:0000313" key="3">
    <source>
        <dbReference type="Proteomes" id="UP000029844"/>
    </source>
</evidence>
<sequence>MKTPKTELDNFTKLLTGLIKQSDDVEALCYALNRLTLEELEKVKTYLSGSATSVISIRQREIVIGTFLSGMLIFLFNMYQSNLIVFFFWVLFSVTCVLEFLCLLLAKKPIYKHISLAFDRTKYDRIVSIIDIILNKRYENELQKTIEKFALPEDVEILKDTL</sequence>
<evidence type="ECO:0000313" key="2">
    <source>
        <dbReference type="EMBL" id="KGL41506.1"/>
    </source>
</evidence>
<gene>
    <name evidence="2" type="ORF">EP57_06605</name>
</gene>
<dbReference type="GeneID" id="58717047"/>
<feature type="transmembrane region" description="Helical" evidence="1">
    <location>
        <begin position="62"/>
        <end position="80"/>
    </location>
</feature>
<keyword evidence="3" id="KW-1185">Reference proteome</keyword>
<organism evidence="2 3">
    <name type="scientific">Listeria booriae</name>
    <dbReference type="NCBI Taxonomy" id="1552123"/>
    <lineage>
        <taxon>Bacteria</taxon>
        <taxon>Bacillati</taxon>
        <taxon>Bacillota</taxon>
        <taxon>Bacilli</taxon>
        <taxon>Bacillales</taxon>
        <taxon>Listeriaceae</taxon>
        <taxon>Listeria</taxon>
    </lineage>
</organism>
<proteinExistence type="predicted"/>
<keyword evidence="1" id="KW-1133">Transmembrane helix</keyword>
<dbReference type="OrthoDB" id="2361369at2"/>